<evidence type="ECO:0000256" key="6">
    <source>
        <dbReference type="PIRSR" id="PIRSR602081-1"/>
    </source>
</evidence>
<dbReference type="InterPro" id="IPR006050">
    <property type="entry name" value="DNA_photolyase_N"/>
</dbReference>
<reference evidence="9" key="1">
    <citation type="journal article" date="2002" name="Plant Cell">
        <title>Cryptochrome light signals control development to suppress auxin sensitivity in the moss Physcomitrella patens.</title>
        <authorList>
            <person name="Imaizumi T."/>
            <person name="Kadota A."/>
            <person name="Hasebe M."/>
            <person name="Wada M."/>
        </authorList>
    </citation>
    <scope>NUCLEOTIDE SEQUENCE</scope>
</reference>
<keyword evidence="4 6" id="KW-0274">FAD</keyword>
<keyword evidence="9" id="KW-0675">Receptor</keyword>
<evidence type="ECO:0000313" key="9">
    <source>
        <dbReference type="EMBL" id="BAB70665.1"/>
    </source>
</evidence>
<feature type="binding site" evidence="6">
    <location>
        <position position="228"/>
    </location>
    <ligand>
        <name>FAD</name>
        <dbReference type="ChEBI" id="CHEBI:57692"/>
    </ligand>
</feature>
<dbReference type="SUPFAM" id="SSF52425">
    <property type="entry name" value="Cryptochrome/photolyase, N-terminal domain"/>
    <property type="match status" value="1"/>
</dbReference>
<evidence type="ECO:0000259" key="8">
    <source>
        <dbReference type="PROSITE" id="PS51645"/>
    </source>
</evidence>
<dbReference type="AlphaFoldDB" id="Q948Q6"/>
<comment type="similarity">
    <text evidence="2">Belongs to the DNA photolyase class-1 family.</text>
</comment>
<dbReference type="PROSITE" id="PS51645">
    <property type="entry name" value="PHR_CRY_ALPHA_BETA"/>
    <property type="match status" value="1"/>
</dbReference>
<dbReference type="NCBIfam" id="TIGR02766">
    <property type="entry name" value="crypt_chrom_pln"/>
    <property type="match status" value="1"/>
</dbReference>
<keyword evidence="3 6" id="KW-0285">Flavoprotein</keyword>
<dbReference type="InterPro" id="IPR018394">
    <property type="entry name" value="DNA_photolyase_1_CS_C"/>
</dbReference>
<feature type="site" description="Electron transfer via tryptophanyl radical" evidence="7">
    <location>
        <position position="320"/>
    </location>
</feature>
<evidence type="ECO:0000256" key="5">
    <source>
        <dbReference type="ARBA" id="ARBA00022991"/>
    </source>
</evidence>
<dbReference type="Pfam" id="PF00875">
    <property type="entry name" value="DNA_photolyase"/>
    <property type="match status" value="1"/>
</dbReference>
<feature type="binding site" evidence="6">
    <location>
        <begin position="243"/>
        <end position="247"/>
    </location>
    <ligand>
        <name>FAD</name>
        <dbReference type="ChEBI" id="CHEBI:57692"/>
    </ligand>
</feature>
<dbReference type="InterPro" id="IPR036134">
    <property type="entry name" value="Crypto/Photolyase_FAD-like_sf"/>
</dbReference>
<proteinExistence type="evidence at transcript level"/>
<dbReference type="PANTHER" id="PTHR11455:SF18">
    <property type="entry name" value="SI:CH1073-390K14.1"/>
    <property type="match status" value="1"/>
</dbReference>
<dbReference type="SUPFAM" id="SSF48173">
    <property type="entry name" value="Cryptochrome/photolyase FAD-binding domain"/>
    <property type="match status" value="1"/>
</dbReference>
<sequence>MAACTIVWFRRDLRLEDNPALIAAARAGTVVPVFVWSPAEDGQFHPGRVSRWWLKQSLTHLELSLKKLGSPLILRKSPDMLSVLLEIAEATGATQVFYNHLYDPVSLVRDHRVKQGLSQRGIVVHTFNGDLLYEPWEVYDEEGQAFTVYEAFWKKCMSMPFEPEAPLLPPRRLTGPIGKIVGCNAEELGLEDEFEKSSNALLARAWCPGWGFANKSLDSFLRSPLIDYARDRQKADGASGTPTSLLSPHLHFGELSVRKIFHEVRKRQITWAREGNAGGEASVNMFLRALGFREYSRYLSFHFPFTHERSLLANLKSFPWRADEGYFKAWRQGRTGYPLVDAGMRELWATGWAHNRIRVVVASFSVKFLQLPWRWGMKYFWDVLLDADLECDVLGWQYISGSLPDGHELDRIENPEVEGYRFDPDGDYVRRWIPELARLPNEWVHHPWDAPPSALRAAGVELGTNYPRPIVEIGAARERLQASLAEMWERDAAMKAALANGLEEGLGETVEVAGTGGPEHERMDVPRVMVHMQRDADMSCNSSRRDQLVPEIVPNQFHIRAHESIMNRSAAMVEDGEEAGRAAVPMVFASVRRGMGGNYGGHHVEGNGGEVAQASAPIQWPTVTAVDYELDSTAESASVTGRGGSEGGTVPVWSQSVSARTPIQVREGLVPEVRRGPGLSRRQLQASVQRVNLEGMTSNKQAEEEDFYVPKLVKWTQPRKRRVKQDG</sequence>
<dbReference type="GO" id="GO:0006139">
    <property type="term" value="P:nucleobase-containing compound metabolic process"/>
    <property type="evidence" value="ECO:0007669"/>
    <property type="project" value="UniProtKB-ARBA"/>
</dbReference>
<evidence type="ECO:0000256" key="2">
    <source>
        <dbReference type="ARBA" id="ARBA00005862"/>
    </source>
</evidence>
<comment type="cofactor">
    <cofactor evidence="1">
        <name>(6R)-5,10-methylene-5,6,7,8-tetrahydrofolate</name>
        <dbReference type="ChEBI" id="CHEBI:15636"/>
    </cofactor>
</comment>
<dbReference type="FunFam" id="1.10.579.10:FF:000003">
    <property type="entry name" value="Deoxyribodipyrimidine photo-lyase"/>
    <property type="match status" value="1"/>
</dbReference>
<evidence type="ECO:0000256" key="3">
    <source>
        <dbReference type="ARBA" id="ARBA00022630"/>
    </source>
</evidence>
<dbReference type="Gene3D" id="3.40.50.620">
    <property type="entry name" value="HUPs"/>
    <property type="match status" value="1"/>
</dbReference>
<dbReference type="GO" id="GO:0006950">
    <property type="term" value="P:response to stress"/>
    <property type="evidence" value="ECO:0007669"/>
    <property type="project" value="UniProtKB-ARBA"/>
</dbReference>
<feature type="domain" description="Photolyase/cryptochrome alpha/beta" evidence="8">
    <location>
        <begin position="3"/>
        <end position="132"/>
    </location>
</feature>
<evidence type="ECO:0000256" key="1">
    <source>
        <dbReference type="ARBA" id="ARBA00001932"/>
    </source>
</evidence>
<dbReference type="Pfam" id="PF03441">
    <property type="entry name" value="FAD_binding_7"/>
    <property type="match status" value="1"/>
</dbReference>
<feature type="site" description="Electron transfer via tryptophanyl radical" evidence="7">
    <location>
        <position position="396"/>
    </location>
</feature>
<dbReference type="PANTHER" id="PTHR11455">
    <property type="entry name" value="CRYPTOCHROME"/>
    <property type="match status" value="1"/>
</dbReference>
<feature type="binding site" evidence="6">
    <location>
        <begin position="386"/>
        <end position="388"/>
    </location>
    <ligand>
        <name>FAD</name>
        <dbReference type="ChEBI" id="CHEBI:57692"/>
    </ligand>
</feature>
<comment type="cofactor">
    <cofactor evidence="6">
        <name>FAD</name>
        <dbReference type="ChEBI" id="CHEBI:57692"/>
    </cofactor>
    <text evidence="6">Binds 1 FAD per subunit.</text>
</comment>
<dbReference type="InterPro" id="IPR014729">
    <property type="entry name" value="Rossmann-like_a/b/a_fold"/>
</dbReference>
<protein>
    <submittedName>
        <fullName evidence="9">Blue-light receptor cryptochrome</fullName>
    </submittedName>
</protein>
<dbReference type="InterPro" id="IPR005101">
    <property type="entry name" value="Cryptochr/Photolyase_FAD-bd"/>
</dbReference>
<dbReference type="PRINTS" id="PR00147">
    <property type="entry name" value="DNAPHOTLYASE"/>
</dbReference>
<dbReference type="InterPro" id="IPR002081">
    <property type="entry name" value="Cryptochrome/DNA_photolyase_1"/>
</dbReference>
<evidence type="ECO:0000256" key="4">
    <source>
        <dbReference type="ARBA" id="ARBA00022827"/>
    </source>
</evidence>
<dbReference type="EMBL" id="AB060693">
    <property type="protein sequence ID" value="BAB70665.1"/>
    <property type="molecule type" value="mRNA"/>
</dbReference>
<dbReference type="GO" id="GO:0009882">
    <property type="term" value="F:blue light photoreceptor activity"/>
    <property type="evidence" value="ECO:0007669"/>
    <property type="project" value="InterPro"/>
</dbReference>
<gene>
    <name evidence="9" type="primary">PpCRY1b</name>
</gene>
<feature type="site" description="Electron transfer via tryptophanyl radical" evidence="7">
    <location>
        <position position="373"/>
    </location>
</feature>
<dbReference type="InterPro" id="IPR036155">
    <property type="entry name" value="Crypto/Photolyase_N_sf"/>
</dbReference>
<organism evidence="9">
    <name type="scientific">Physcomitrium patens</name>
    <name type="common">Spreading-leaved earth moss</name>
    <name type="synonym">Physcomitrella patens</name>
    <dbReference type="NCBI Taxonomy" id="3218"/>
    <lineage>
        <taxon>Eukaryota</taxon>
        <taxon>Viridiplantae</taxon>
        <taxon>Streptophyta</taxon>
        <taxon>Embryophyta</taxon>
        <taxon>Bryophyta</taxon>
        <taxon>Bryophytina</taxon>
        <taxon>Bryopsida</taxon>
        <taxon>Funariidae</taxon>
        <taxon>Funariales</taxon>
        <taxon>Funariaceae</taxon>
        <taxon>Physcomitrium</taxon>
    </lineage>
</organism>
<evidence type="ECO:0000256" key="7">
    <source>
        <dbReference type="PIRSR" id="PIRSR602081-2"/>
    </source>
</evidence>
<accession>Q948Q6</accession>
<dbReference type="PROSITE" id="PS00394">
    <property type="entry name" value="DNA_PHOTOLYASES_1_1"/>
    <property type="match status" value="1"/>
</dbReference>
<feature type="binding site" evidence="6">
    <location>
        <position position="286"/>
    </location>
    <ligand>
        <name>FAD</name>
        <dbReference type="ChEBI" id="CHEBI:57692"/>
    </ligand>
</feature>
<dbReference type="Gene3D" id="1.25.40.80">
    <property type="match status" value="1"/>
</dbReference>
<name>Q948Q6_PHYPA</name>
<keyword evidence="5" id="KW-0157">Chromophore</keyword>
<dbReference type="Gene3D" id="1.10.579.10">
    <property type="entry name" value="DNA Cyclobutane Dipyrimidine Photolyase, subunit A, domain 3"/>
    <property type="match status" value="1"/>
</dbReference>
<dbReference type="InterPro" id="IPR014134">
    <property type="entry name" value="Cryptochrome_pln"/>
</dbReference>